<dbReference type="EMBL" id="JAFIRR010000093">
    <property type="protein sequence ID" value="MCO6417485.1"/>
    <property type="molecule type" value="Genomic_DNA"/>
</dbReference>
<keyword evidence="4" id="KW-1185">Reference proteome</keyword>
<evidence type="ECO:0000313" key="4">
    <source>
        <dbReference type="Proteomes" id="UP001523392"/>
    </source>
</evidence>
<evidence type="ECO:0000256" key="1">
    <source>
        <dbReference type="SAM" id="MobiDB-lite"/>
    </source>
</evidence>
<dbReference type="RefSeq" id="WP_252954126.1">
    <property type="nucleotide sequence ID" value="NZ_JAFIRR010000093.1"/>
</dbReference>
<feature type="signal peptide" evidence="2">
    <location>
        <begin position="1"/>
        <end position="18"/>
    </location>
</feature>
<sequence>MRGLLALAACALAGTALAQSADAPNRGLRVPEQGETTNRGLRLPDQAEPPARGLRMPEAAPVAAAPAATRASAAAGAPVMTEAAAACLLRHGAKAAGNTEAWRDIRRICSLYPGIQ</sequence>
<proteinExistence type="predicted"/>
<organism evidence="3 4">
    <name type="scientific">Siccirubricoccus soli</name>
    <dbReference type="NCBI Taxonomy" id="2899147"/>
    <lineage>
        <taxon>Bacteria</taxon>
        <taxon>Pseudomonadati</taxon>
        <taxon>Pseudomonadota</taxon>
        <taxon>Alphaproteobacteria</taxon>
        <taxon>Acetobacterales</taxon>
        <taxon>Roseomonadaceae</taxon>
        <taxon>Siccirubricoccus</taxon>
    </lineage>
</organism>
<evidence type="ECO:0000256" key="2">
    <source>
        <dbReference type="SAM" id="SignalP"/>
    </source>
</evidence>
<evidence type="ECO:0000313" key="3">
    <source>
        <dbReference type="EMBL" id="MCO6417485.1"/>
    </source>
</evidence>
<feature type="chain" id="PRO_5046939545" evidence="2">
    <location>
        <begin position="19"/>
        <end position="116"/>
    </location>
</feature>
<keyword evidence="2" id="KW-0732">Signal</keyword>
<comment type="caution">
    <text evidence="3">The sequence shown here is derived from an EMBL/GenBank/DDBJ whole genome shotgun (WGS) entry which is preliminary data.</text>
</comment>
<protein>
    <submittedName>
        <fullName evidence="3">Uncharacterized protein</fullName>
    </submittedName>
</protein>
<gene>
    <name evidence="3" type="ORF">JYK14_15135</name>
</gene>
<name>A0ABT1D6C9_9PROT</name>
<feature type="region of interest" description="Disordered" evidence="1">
    <location>
        <begin position="20"/>
        <end position="63"/>
    </location>
</feature>
<dbReference type="Proteomes" id="UP001523392">
    <property type="component" value="Unassembled WGS sequence"/>
</dbReference>
<reference evidence="3 4" key="1">
    <citation type="submission" date="2021-12" db="EMBL/GenBank/DDBJ databases">
        <title>Siccirubricoccus leaddurans sp. nov., a high concentration Zn2+ tolerance bacterium.</title>
        <authorList>
            <person name="Cao Y."/>
        </authorList>
    </citation>
    <scope>NUCLEOTIDE SEQUENCE [LARGE SCALE GENOMIC DNA]</scope>
    <source>
        <strain evidence="3 4">KC 17139</strain>
    </source>
</reference>
<accession>A0ABT1D6C9</accession>